<dbReference type="AlphaFoldDB" id="A0A4Y2CCU0"/>
<sequence>MFMRKSARIPKLKTRTTIKGRNQKTELHRPAVASGIFNGDSSNSSGTEVGVLMSITGHGPTSPEGCTYHHRWKVIPSPSLLYYKEKRVPSYLSSGFASTSPWCFPGGNNKVQQFNWVS</sequence>
<proteinExistence type="predicted"/>
<protein>
    <submittedName>
        <fullName evidence="2">Uncharacterized protein</fullName>
    </submittedName>
</protein>
<gene>
    <name evidence="2" type="ORF">AVEN_209336_1</name>
</gene>
<dbReference type="EMBL" id="BGPR01000170">
    <property type="protein sequence ID" value="GBM01537.1"/>
    <property type="molecule type" value="Genomic_DNA"/>
</dbReference>
<accession>A0A4Y2CCU0</accession>
<evidence type="ECO:0000256" key="1">
    <source>
        <dbReference type="SAM" id="MobiDB-lite"/>
    </source>
</evidence>
<organism evidence="2 3">
    <name type="scientific">Araneus ventricosus</name>
    <name type="common">Orbweaver spider</name>
    <name type="synonym">Epeira ventricosa</name>
    <dbReference type="NCBI Taxonomy" id="182803"/>
    <lineage>
        <taxon>Eukaryota</taxon>
        <taxon>Metazoa</taxon>
        <taxon>Ecdysozoa</taxon>
        <taxon>Arthropoda</taxon>
        <taxon>Chelicerata</taxon>
        <taxon>Arachnida</taxon>
        <taxon>Araneae</taxon>
        <taxon>Araneomorphae</taxon>
        <taxon>Entelegynae</taxon>
        <taxon>Araneoidea</taxon>
        <taxon>Araneidae</taxon>
        <taxon>Araneus</taxon>
    </lineage>
</organism>
<dbReference type="Proteomes" id="UP000499080">
    <property type="component" value="Unassembled WGS sequence"/>
</dbReference>
<feature type="region of interest" description="Disordered" evidence="1">
    <location>
        <begin position="15"/>
        <end position="40"/>
    </location>
</feature>
<reference evidence="2 3" key="1">
    <citation type="journal article" date="2019" name="Sci. Rep.">
        <title>Orb-weaving spider Araneus ventricosus genome elucidates the spidroin gene catalogue.</title>
        <authorList>
            <person name="Kono N."/>
            <person name="Nakamura H."/>
            <person name="Ohtoshi R."/>
            <person name="Moran D.A.P."/>
            <person name="Shinohara A."/>
            <person name="Yoshida Y."/>
            <person name="Fujiwara M."/>
            <person name="Mori M."/>
            <person name="Tomita M."/>
            <person name="Arakawa K."/>
        </authorList>
    </citation>
    <scope>NUCLEOTIDE SEQUENCE [LARGE SCALE GENOMIC DNA]</scope>
</reference>
<evidence type="ECO:0000313" key="2">
    <source>
        <dbReference type="EMBL" id="GBM01537.1"/>
    </source>
</evidence>
<comment type="caution">
    <text evidence="2">The sequence shown here is derived from an EMBL/GenBank/DDBJ whole genome shotgun (WGS) entry which is preliminary data.</text>
</comment>
<keyword evidence="3" id="KW-1185">Reference proteome</keyword>
<evidence type="ECO:0000313" key="3">
    <source>
        <dbReference type="Proteomes" id="UP000499080"/>
    </source>
</evidence>
<name>A0A4Y2CCU0_ARAVE</name>